<gene>
    <name evidence="1" type="ORF">HCR_22410</name>
</gene>
<dbReference type="EMBL" id="AP027370">
    <property type="protein sequence ID" value="BDY13929.1"/>
    <property type="molecule type" value="Genomic_DNA"/>
</dbReference>
<evidence type="ECO:0000313" key="2">
    <source>
        <dbReference type="Proteomes" id="UP001321445"/>
    </source>
</evidence>
<evidence type="ECO:0000313" key="1">
    <source>
        <dbReference type="EMBL" id="BDY13929.1"/>
    </source>
</evidence>
<evidence type="ECO:0008006" key="3">
    <source>
        <dbReference type="Google" id="ProtNLM"/>
    </source>
</evidence>
<reference evidence="1 2" key="1">
    <citation type="submission" date="2023-03" db="EMBL/GenBank/DDBJ databases">
        <title>Description of Hydrogenimonas sp. ISO32.</title>
        <authorList>
            <person name="Mino S."/>
            <person name="Fukazawa S."/>
            <person name="Sawabe T."/>
        </authorList>
    </citation>
    <scope>NUCLEOTIDE SEQUENCE [LARGE SCALE GENOMIC DNA]</scope>
    <source>
        <strain evidence="1 2">ISO32</strain>
    </source>
</reference>
<keyword evidence="2" id="KW-1185">Reference proteome</keyword>
<sequence>MATMFLSTQLIWAMDVGTIAAAYTSEVKDEIEEEALEEDKSAEELAKQLANPIAALISLPFQLNYDRGYYHSTGDDSNKWTLNIQPVVPISLNEDWNLISRTIVPIVRMDNTPPGNGIESGVGDIVQSLFLSPALPTENGWVWGIGPVFLIPTDSDNISARKWGVGPTAVALKQDGPLTYGVLANHLWSIAGEDIEDDNGNVLNDISQTFVQPFFSYTTSEAITVTTMMETTYNWNATNGNEWSVPIFLMVSKVDKIGGQLVNYAGGVKYYAQSPDGGAEGWGARIVFTFLFPK</sequence>
<dbReference type="Proteomes" id="UP001321445">
    <property type="component" value="Chromosome"/>
</dbReference>
<accession>A0ABM8FNJ9</accession>
<name>A0ABM8FNJ9_9BACT</name>
<protein>
    <recommendedName>
        <fullName evidence="3">Transporter</fullName>
    </recommendedName>
</protein>
<organism evidence="1 2">
    <name type="scientific">Hydrogenimonas cancrithermarum</name>
    <dbReference type="NCBI Taxonomy" id="2993563"/>
    <lineage>
        <taxon>Bacteria</taxon>
        <taxon>Pseudomonadati</taxon>
        <taxon>Campylobacterota</taxon>
        <taxon>Epsilonproteobacteria</taxon>
        <taxon>Campylobacterales</taxon>
        <taxon>Hydrogenimonadaceae</taxon>
        <taxon>Hydrogenimonas</taxon>
    </lineage>
</organism>
<proteinExistence type="predicted"/>